<sequence length="290" mass="33874">MDLSELQPNRYSELAQFLRNRRARISPQQLGLPEGRRRTPGLRRSEVATLAGISLEWYTYLEQGREIHVSIEVLESLARVLQLDETERRHMFLLAHRQLPPERPRSLDGQVSAVIQRHLDSLGTSPAAVMDVRMNILAWNEAFIVLQGDFANLSGQSERERNFLWVTFTSDYFRVLKGDQWQAHARRTIARFRAEYAKYVDDPWWAEQVQLLSEASSEFKEYWQSYDVLDASDAYKIMYHPEAGILKFDHLTLQPLESPELEISVHVPLPDGTAEKMQKLMYKRREFVLK</sequence>
<dbReference type="Proteomes" id="UP001241848">
    <property type="component" value="Unassembled WGS sequence"/>
</dbReference>
<evidence type="ECO:0000259" key="1">
    <source>
        <dbReference type="SMART" id="SM00530"/>
    </source>
</evidence>
<keyword evidence="3" id="KW-1185">Reference proteome</keyword>
<dbReference type="SMART" id="SM00530">
    <property type="entry name" value="HTH_XRE"/>
    <property type="match status" value="1"/>
</dbReference>
<dbReference type="SUPFAM" id="SSF47413">
    <property type="entry name" value="lambda repressor-like DNA-binding domains"/>
    <property type="match status" value="1"/>
</dbReference>
<dbReference type="Pfam" id="PF13560">
    <property type="entry name" value="HTH_31"/>
    <property type="match status" value="1"/>
</dbReference>
<dbReference type="Pfam" id="PF17765">
    <property type="entry name" value="MLTR_LBD"/>
    <property type="match status" value="1"/>
</dbReference>
<proteinExistence type="predicted"/>
<dbReference type="InterPro" id="IPR041413">
    <property type="entry name" value="MLTR_LBD"/>
</dbReference>
<comment type="caution">
    <text evidence="2">The sequence shown here is derived from an EMBL/GenBank/DDBJ whole genome shotgun (WGS) entry which is preliminary data.</text>
</comment>
<reference evidence="2 3" key="1">
    <citation type="submission" date="2022-10" db="EMBL/GenBank/DDBJ databases">
        <title>Paenibacillus description and whole genome data of maize root bacterial community.</title>
        <authorList>
            <person name="Marton D."/>
            <person name="Farkas M."/>
            <person name="Cserhati M."/>
        </authorList>
    </citation>
    <scope>NUCLEOTIDE SEQUENCE [LARGE SCALE GENOMIC DNA]</scope>
    <source>
        <strain evidence="2 3">P96</strain>
    </source>
</reference>
<dbReference type="CDD" id="cd00093">
    <property type="entry name" value="HTH_XRE"/>
    <property type="match status" value="1"/>
</dbReference>
<dbReference type="InterPro" id="IPR001387">
    <property type="entry name" value="Cro/C1-type_HTH"/>
</dbReference>
<evidence type="ECO:0000313" key="3">
    <source>
        <dbReference type="Proteomes" id="UP001241848"/>
    </source>
</evidence>
<gene>
    <name evidence="2" type="ORF">OIN60_06150</name>
</gene>
<dbReference type="Gene3D" id="3.30.450.180">
    <property type="match status" value="1"/>
</dbReference>
<feature type="domain" description="HTH cro/C1-type" evidence="1">
    <location>
        <begin position="17"/>
        <end position="88"/>
    </location>
</feature>
<dbReference type="PANTHER" id="PTHR35010">
    <property type="entry name" value="BLL4672 PROTEIN-RELATED"/>
    <property type="match status" value="1"/>
</dbReference>
<protein>
    <submittedName>
        <fullName evidence="2">Helix-turn-helix transcriptional regulator</fullName>
    </submittedName>
</protein>
<name>A0ABT9FNP4_9BACL</name>
<organism evidence="2 3">
    <name type="scientific">Paenibacillus zeirhizosphaerae</name>
    <dbReference type="NCBI Taxonomy" id="2987519"/>
    <lineage>
        <taxon>Bacteria</taxon>
        <taxon>Bacillati</taxon>
        <taxon>Bacillota</taxon>
        <taxon>Bacilli</taxon>
        <taxon>Bacillales</taxon>
        <taxon>Paenibacillaceae</taxon>
        <taxon>Paenibacillus</taxon>
    </lineage>
</organism>
<dbReference type="Gene3D" id="1.10.260.40">
    <property type="entry name" value="lambda repressor-like DNA-binding domains"/>
    <property type="match status" value="1"/>
</dbReference>
<accession>A0ABT9FNP4</accession>
<dbReference type="InterPro" id="IPR010982">
    <property type="entry name" value="Lambda_DNA-bd_dom_sf"/>
</dbReference>
<evidence type="ECO:0000313" key="2">
    <source>
        <dbReference type="EMBL" id="MDP4096349.1"/>
    </source>
</evidence>
<dbReference type="EMBL" id="JAPCKK010000011">
    <property type="protein sequence ID" value="MDP4096349.1"/>
    <property type="molecule type" value="Genomic_DNA"/>
</dbReference>